<evidence type="ECO:0000313" key="2">
    <source>
        <dbReference type="Proteomes" id="UP000288805"/>
    </source>
</evidence>
<evidence type="ECO:0000313" key="1">
    <source>
        <dbReference type="EMBL" id="RVW51921.1"/>
    </source>
</evidence>
<name>A0A438EW30_VITVI</name>
<gene>
    <name evidence="1" type="ORF">CK203_067942</name>
</gene>
<dbReference type="PANTHER" id="PTHR11439:SF467">
    <property type="entry name" value="INTEGRASE CATALYTIC DOMAIN-CONTAINING PROTEIN"/>
    <property type="match status" value="1"/>
</dbReference>
<dbReference type="Proteomes" id="UP000288805">
    <property type="component" value="Unassembled WGS sequence"/>
</dbReference>
<accession>A0A438EW30</accession>
<dbReference type="AlphaFoldDB" id="A0A438EW30"/>
<organism evidence="1 2">
    <name type="scientific">Vitis vinifera</name>
    <name type="common">Grape</name>
    <dbReference type="NCBI Taxonomy" id="29760"/>
    <lineage>
        <taxon>Eukaryota</taxon>
        <taxon>Viridiplantae</taxon>
        <taxon>Streptophyta</taxon>
        <taxon>Embryophyta</taxon>
        <taxon>Tracheophyta</taxon>
        <taxon>Spermatophyta</taxon>
        <taxon>Magnoliopsida</taxon>
        <taxon>eudicotyledons</taxon>
        <taxon>Gunneridae</taxon>
        <taxon>Pentapetalae</taxon>
        <taxon>rosids</taxon>
        <taxon>Vitales</taxon>
        <taxon>Vitaceae</taxon>
        <taxon>Viteae</taxon>
        <taxon>Vitis</taxon>
    </lineage>
</organism>
<reference evidence="1 2" key="1">
    <citation type="journal article" date="2018" name="PLoS Genet.">
        <title>Population sequencing reveals clonal diversity and ancestral inbreeding in the grapevine cultivar Chardonnay.</title>
        <authorList>
            <person name="Roach M.J."/>
            <person name="Johnson D.L."/>
            <person name="Bohlmann J."/>
            <person name="van Vuuren H.J."/>
            <person name="Jones S.J."/>
            <person name="Pretorius I.S."/>
            <person name="Schmidt S.A."/>
            <person name="Borneman A.R."/>
        </authorList>
    </citation>
    <scope>NUCLEOTIDE SEQUENCE [LARGE SCALE GENOMIC DNA]</scope>
    <source>
        <strain evidence="2">cv. Chardonnay</strain>
        <tissue evidence="1">Leaf</tissue>
    </source>
</reference>
<protein>
    <recommendedName>
        <fullName evidence="3">Copia protein</fullName>
    </recommendedName>
</protein>
<proteinExistence type="predicted"/>
<comment type="caution">
    <text evidence="1">The sequence shown here is derived from an EMBL/GenBank/DDBJ whole genome shotgun (WGS) entry which is preliminary data.</text>
</comment>
<dbReference type="PANTHER" id="PTHR11439">
    <property type="entry name" value="GAG-POL-RELATED RETROTRANSPOSON"/>
    <property type="match status" value="1"/>
</dbReference>
<sequence>MNAVTQILRYLKGTPGKGIMFSKNGHLEITGYTNADWAGNISDRKSTSEIGFPLSCEMNLLCDNKSTIDIAHNPVQYDRTKHVEVDQHFIKQNLEAKIIRFPFVKSEDQLADILTKVHVEVDRHFIKQNLEAKIIRFPFVKSEDQLADILTKAVCSKVFHNSLDKLGINDIYAPT</sequence>
<evidence type="ECO:0008006" key="3">
    <source>
        <dbReference type="Google" id="ProtNLM"/>
    </source>
</evidence>
<dbReference type="CDD" id="cd09272">
    <property type="entry name" value="RNase_HI_RT_Ty1"/>
    <property type="match status" value="1"/>
</dbReference>
<dbReference type="EMBL" id="QGNW01001176">
    <property type="protein sequence ID" value="RVW51921.1"/>
    <property type="molecule type" value="Genomic_DNA"/>
</dbReference>